<evidence type="ECO:0000313" key="2">
    <source>
        <dbReference type="EMBL" id="KAF9790417.1"/>
    </source>
</evidence>
<dbReference type="AlphaFoldDB" id="A0A9P6LB67"/>
<keyword evidence="3" id="KW-1185">Reference proteome</keyword>
<evidence type="ECO:0000256" key="1">
    <source>
        <dbReference type="SAM" id="MobiDB-lite"/>
    </source>
</evidence>
<reference evidence="2" key="1">
    <citation type="journal article" date="2020" name="Nat. Commun.">
        <title>Large-scale genome sequencing of mycorrhizal fungi provides insights into the early evolution of symbiotic traits.</title>
        <authorList>
            <person name="Miyauchi S."/>
            <person name="Kiss E."/>
            <person name="Kuo A."/>
            <person name="Drula E."/>
            <person name="Kohler A."/>
            <person name="Sanchez-Garcia M."/>
            <person name="Morin E."/>
            <person name="Andreopoulos B."/>
            <person name="Barry K.W."/>
            <person name="Bonito G."/>
            <person name="Buee M."/>
            <person name="Carver A."/>
            <person name="Chen C."/>
            <person name="Cichocki N."/>
            <person name="Clum A."/>
            <person name="Culley D."/>
            <person name="Crous P.W."/>
            <person name="Fauchery L."/>
            <person name="Girlanda M."/>
            <person name="Hayes R.D."/>
            <person name="Keri Z."/>
            <person name="LaButti K."/>
            <person name="Lipzen A."/>
            <person name="Lombard V."/>
            <person name="Magnuson J."/>
            <person name="Maillard F."/>
            <person name="Murat C."/>
            <person name="Nolan M."/>
            <person name="Ohm R.A."/>
            <person name="Pangilinan J."/>
            <person name="Pereira M.F."/>
            <person name="Perotto S."/>
            <person name="Peter M."/>
            <person name="Pfister S."/>
            <person name="Riley R."/>
            <person name="Sitrit Y."/>
            <person name="Stielow J.B."/>
            <person name="Szollosi G."/>
            <person name="Zifcakova L."/>
            <person name="Stursova M."/>
            <person name="Spatafora J.W."/>
            <person name="Tedersoo L."/>
            <person name="Vaario L.M."/>
            <person name="Yamada A."/>
            <person name="Yan M."/>
            <person name="Wang P."/>
            <person name="Xu J."/>
            <person name="Bruns T."/>
            <person name="Baldrian P."/>
            <person name="Vilgalys R."/>
            <person name="Dunand C."/>
            <person name="Henrissat B."/>
            <person name="Grigoriev I.V."/>
            <person name="Hibbett D."/>
            <person name="Nagy L.G."/>
            <person name="Martin F.M."/>
        </authorList>
    </citation>
    <scope>NUCLEOTIDE SEQUENCE</scope>
    <source>
        <strain evidence="2">UH-Tt-Lm1</strain>
    </source>
</reference>
<evidence type="ECO:0000313" key="3">
    <source>
        <dbReference type="Proteomes" id="UP000736335"/>
    </source>
</evidence>
<gene>
    <name evidence="2" type="ORF">BJ322DRAFT_387823</name>
</gene>
<accession>A0A9P6LB67</accession>
<protein>
    <submittedName>
        <fullName evidence="2">Uncharacterized protein</fullName>
    </submittedName>
</protein>
<proteinExistence type="predicted"/>
<dbReference type="EMBL" id="WIUZ02000002">
    <property type="protein sequence ID" value="KAF9790417.1"/>
    <property type="molecule type" value="Genomic_DNA"/>
</dbReference>
<reference evidence="2" key="2">
    <citation type="submission" date="2020-11" db="EMBL/GenBank/DDBJ databases">
        <authorList>
            <consortium name="DOE Joint Genome Institute"/>
            <person name="Kuo A."/>
            <person name="Miyauchi S."/>
            <person name="Kiss E."/>
            <person name="Drula E."/>
            <person name="Kohler A."/>
            <person name="Sanchez-Garcia M."/>
            <person name="Andreopoulos B."/>
            <person name="Barry K.W."/>
            <person name="Bonito G."/>
            <person name="Buee M."/>
            <person name="Carver A."/>
            <person name="Chen C."/>
            <person name="Cichocki N."/>
            <person name="Clum A."/>
            <person name="Culley D."/>
            <person name="Crous P.W."/>
            <person name="Fauchery L."/>
            <person name="Girlanda M."/>
            <person name="Hayes R."/>
            <person name="Keri Z."/>
            <person name="Labutti K."/>
            <person name="Lipzen A."/>
            <person name="Lombard V."/>
            <person name="Magnuson J."/>
            <person name="Maillard F."/>
            <person name="Morin E."/>
            <person name="Murat C."/>
            <person name="Nolan M."/>
            <person name="Ohm R."/>
            <person name="Pangilinan J."/>
            <person name="Pereira M."/>
            <person name="Perotto S."/>
            <person name="Peter M."/>
            <person name="Riley R."/>
            <person name="Sitrit Y."/>
            <person name="Stielow B."/>
            <person name="Szollosi G."/>
            <person name="Zifcakova L."/>
            <person name="Stursova M."/>
            <person name="Spatafora J.W."/>
            <person name="Tedersoo L."/>
            <person name="Vaario L.-M."/>
            <person name="Yamada A."/>
            <person name="Yan M."/>
            <person name="Wang P."/>
            <person name="Xu J."/>
            <person name="Bruns T."/>
            <person name="Baldrian P."/>
            <person name="Vilgalys R."/>
            <person name="Henrissat B."/>
            <person name="Grigoriev I.V."/>
            <person name="Hibbett D."/>
            <person name="Nagy L.G."/>
            <person name="Martin F.M."/>
        </authorList>
    </citation>
    <scope>NUCLEOTIDE SEQUENCE</scope>
    <source>
        <strain evidence="2">UH-Tt-Lm1</strain>
    </source>
</reference>
<feature type="region of interest" description="Disordered" evidence="1">
    <location>
        <begin position="98"/>
        <end position="141"/>
    </location>
</feature>
<sequence length="199" mass="22084">MSPIAASNQSQTALDAQRTTLKATAVRRWKSLARMLDPKEEPVPPLRQTPLAINIERVSYDINDLEDSDFTPLFDYSPELAAIVSSGGRSKRWAFCLTSTPNESHDREEGDRDARPEEEGDRRPTLYLILDPDQDPSSSSEVRMLVGKKEEVCGKTGAVIHSKRGRERSTERLYRAASRIGNYCTDPTKGGSLGLSSSK</sequence>
<dbReference type="Proteomes" id="UP000736335">
    <property type="component" value="Unassembled WGS sequence"/>
</dbReference>
<name>A0A9P6LB67_9AGAM</name>
<dbReference type="OrthoDB" id="10481298at2759"/>
<comment type="caution">
    <text evidence="2">The sequence shown here is derived from an EMBL/GenBank/DDBJ whole genome shotgun (WGS) entry which is preliminary data.</text>
</comment>
<feature type="compositionally biased region" description="Basic and acidic residues" evidence="1">
    <location>
        <begin position="103"/>
        <end position="124"/>
    </location>
</feature>
<organism evidence="2 3">
    <name type="scientific">Thelephora terrestris</name>
    <dbReference type="NCBI Taxonomy" id="56493"/>
    <lineage>
        <taxon>Eukaryota</taxon>
        <taxon>Fungi</taxon>
        <taxon>Dikarya</taxon>
        <taxon>Basidiomycota</taxon>
        <taxon>Agaricomycotina</taxon>
        <taxon>Agaricomycetes</taxon>
        <taxon>Thelephorales</taxon>
        <taxon>Thelephoraceae</taxon>
        <taxon>Thelephora</taxon>
    </lineage>
</organism>